<keyword evidence="1" id="KW-0472">Membrane</keyword>
<feature type="transmembrane region" description="Helical" evidence="1">
    <location>
        <begin position="6"/>
        <end position="25"/>
    </location>
</feature>
<proteinExistence type="predicted"/>
<accession>A0A2H9T1I3</accession>
<protein>
    <submittedName>
        <fullName evidence="2">Uncharacterized protein</fullName>
    </submittedName>
</protein>
<sequence>MNKYFNIIIIAVILAIVFLSQQPFFKKISQPLAVKLLEWWEFLKEKGEQLFQKVKNTFEKHIWERIKAEINKRTGIFKKEVVSEKEKIESEIQATLWQRIKNFFGERLLKFVK</sequence>
<evidence type="ECO:0000256" key="1">
    <source>
        <dbReference type="SAM" id="Phobius"/>
    </source>
</evidence>
<dbReference type="EMBL" id="PFEN01000019">
    <property type="protein sequence ID" value="PJE69592.1"/>
    <property type="molecule type" value="Genomic_DNA"/>
</dbReference>
<comment type="caution">
    <text evidence="2">The sequence shown here is derived from an EMBL/GenBank/DDBJ whole genome shotgun (WGS) entry which is preliminary data.</text>
</comment>
<keyword evidence="1" id="KW-1133">Transmembrane helix</keyword>
<evidence type="ECO:0000313" key="2">
    <source>
        <dbReference type="EMBL" id="PJE69592.1"/>
    </source>
</evidence>
<name>A0A2H9T1I3_9BACT</name>
<evidence type="ECO:0000313" key="3">
    <source>
        <dbReference type="Proteomes" id="UP000236946"/>
    </source>
</evidence>
<keyword evidence="1" id="KW-0812">Transmembrane</keyword>
<dbReference type="AlphaFoldDB" id="A0A2H9T1I3"/>
<gene>
    <name evidence="2" type="ORF">COU98_01150</name>
</gene>
<dbReference type="Proteomes" id="UP000236946">
    <property type="component" value="Unassembled WGS sequence"/>
</dbReference>
<organism evidence="2 3">
    <name type="scientific">Candidatus Staskawiczbacteria bacterium CG10_big_fil_rev_8_21_14_0_10_38_10</name>
    <dbReference type="NCBI Taxonomy" id="1974891"/>
    <lineage>
        <taxon>Bacteria</taxon>
        <taxon>Candidatus Staskawicziibacteriota</taxon>
    </lineage>
</organism>
<reference evidence="3" key="1">
    <citation type="submission" date="2017-09" db="EMBL/GenBank/DDBJ databases">
        <title>Depth-based differentiation of microbial function through sediment-hosted aquifers and enrichment of novel symbionts in the deep terrestrial subsurface.</title>
        <authorList>
            <person name="Probst A.J."/>
            <person name="Ladd B."/>
            <person name="Jarett J.K."/>
            <person name="Geller-Mcgrath D.E."/>
            <person name="Sieber C.M.K."/>
            <person name="Emerson J.B."/>
            <person name="Anantharaman K."/>
            <person name="Thomas B.C."/>
            <person name="Malmstrom R."/>
            <person name="Stieglmeier M."/>
            <person name="Klingl A."/>
            <person name="Woyke T."/>
            <person name="Ryan C.M."/>
            <person name="Banfield J.F."/>
        </authorList>
    </citation>
    <scope>NUCLEOTIDE SEQUENCE [LARGE SCALE GENOMIC DNA]</scope>
</reference>